<comment type="caution">
    <text evidence="11">The sequence shown here is derived from an EMBL/GenBank/DDBJ whole genome shotgun (WGS) entry which is preliminary data.</text>
</comment>
<evidence type="ECO:0000256" key="7">
    <source>
        <dbReference type="PIRSR" id="PIRSR602129-50"/>
    </source>
</evidence>
<dbReference type="FunFam" id="4.10.280.50:FF:000001">
    <property type="entry name" value="Glutamate decarboxylase"/>
    <property type="match status" value="1"/>
</dbReference>
<keyword evidence="4 7" id="KW-0663">Pyridoxal phosphate</keyword>
<dbReference type="InterPro" id="IPR010107">
    <property type="entry name" value="Glutamate_decarboxylase"/>
</dbReference>
<protein>
    <recommendedName>
        <fullName evidence="3 9">Glutamate decarboxylase</fullName>
        <ecNumber evidence="3 9">4.1.1.15</ecNumber>
    </recommendedName>
</protein>
<dbReference type="GO" id="GO:0005829">
    <property type="term" value="C:cytosol"/>
    <property type="evidence" value="ECO:0007669"/>
    <property type="project" value="TreeGrafter"/>
</dbReference>
<dbReference type="EC" id="4.1.1.15" evidence="3 9"/>
<evidence type="ECO:0000256" key="4">
    <source>
        <dbReference type="ARBA" id="ARBA00022898"/>
    </source>
</evidence>
<feature type="modified residue" description="N6-(pyridoxal phosphate)lysine" evidence="7">
    <location>
        <position position="344"/>
    </location>
</feature>
<dbReference type="PANTHER" id="PTHR43321:SF3">
    <property type="entry name" value="GLUTAMATE DECARBOXYLASE"/>
    <property type="match status" value="1"/>
</dbReference>
<sequence>MVHQKINLDRLGPEKTLITPTYASRALTSAVPKYEIPEGEMPLAVAYNLIRDELALDGNSRLNLATFVSTWMEPEAKQLMAETFDKNMIDKDEYPQTAEIELRCVNMIARLWNAPKGAAATGCSTIGSSEAAMLGGMALKWQWRYRRQKEGKPTDKPNLVMGINVQVCWEKFCRYWEVEPRFVPMEGNRFHLEATEAIKLIDENTIGVMGASHFCNKQLYLDAKYLYGKPFREFIDFQRFSKLCDWNQNRYYKSLLTLLSIYTHYIIGMLPGVIAIMGSTFDGSYEPVQEINDALEKLNRETGWQVPLHVDGASGGFIAPFLDPDLVWDFRLKWVKSINASGHKYGLVYPGVGWIIWRDRQELPEELIFHCNYLGSDLPNFTLNFSRPGNQVVAQYYNFLLLGKEGYRQIHQACRDTALYLSGEIAKMGPFELITDGSTIPVFAWKLKETISDQYNYILFDLADKLRERGWLVPAYTMPKNRQDLTVHRVVIKEGFSRDMADLLLRDIHSAIAFFQSQSHYQSKLSGSHFHH</sequence>
<keyword evidence="5 8" id="KW-0456">Lyase</keyword>
<dbReference type="Gene3D" id="4.10.280.50">
    <property type="match status" value="1"/>
</dbReference>
<accession>A0A822L951</accession>
<evidence type="ECO:0000256" key="10">
    <source>
        <dbReference type="SAM" id="Phobius"/>
    </source>
</evidence>
<evidence type="ECO:0000256" key="8">
    <source>
        <dbReference type="RuleBase" id="RU000382"/>
    </source>
</evidence>
<dbReference type="Gene3D" id="3.90.1150.160">
    <property type="match status" value="1"/>
</dbReference>
<evidence type="ECO:0000256" key="1">
    <source>
        <dbReference type="ARBA" id="ARBA00001933"/>
    </source>
</evidence>
<dbReference type="GO" id="GO:0004058">
    <property type="term" value="F:aromatic-L-amino-acid decarboxylase activity"/>
    <property type="evidence" value="ECO:0007669"/>
    <property type="project" value="UniProtKB-ARBA"/>
</dbReference>
<comment type="similarity">
    <text evidence="2 8">Belongs to the group II decarboxylase family.</text>
</comment>
<evidence type="ECO:0000256" key="6">
    <source>
        <dbReference type="ARBA" id="ARBA00048868"/>
    </source>
</evidence>
<evidence type="ECO:0000256" key="2">
    <source>
        <dbReference type="ARBA" id="ARBA00009533"/>
    </source>
</evidence>
<evidence type="ECO:0000313" key="11">
    <source>
        <dbReference type="EMBL" id="CCH93070.1"/>
    </source>
</evidence>
<dbReference type="AlphaFoldDB" id="A0A822L951"/>
<dbReference type="Pfam" id="PF00282">
    <property type="entry name" value="Pyridoxal_deC"/>
    <property type="match status" value="2"/>
</dbReference>
<dbReference type="CDD" id="cd06450">
    <property type="entry name" value="DOPA_deC_like"/>
    <property type="match status" value="1"/>
</dbReference>
<dbReference type="GO" id="GO:0006538">
    <property type="term" value="P:L-glutamate catabolic process"/>
    <property type="evidence" value="ECO:0007669"/>
    <property type="project" value="TreeGrafter"/>
</dbReference>
<dbReference type="EMBL" id="CAIH01000195">
    <property type="protein sequence ID" value="CCH93070.1"/>
    <property type="molecule type" value="Genomic_DNA"/>
</dbReference>
<dbReference type="InterPro" id="IPR015424">
    <property type="entry name" value="PyrdxlP-dep_Trfase"/>
</dbReference>
<evidence type="ECO:0000256" key="9">
    <source>
        <dbReference type="RuleBase" id="RU361171"/>
    </source>
</evidence>
<dbReference type="InterPro" id="IPR015421">
    <property type="entry name" value="PyrdxlP-dep_Trfase_major"/>
</dbReference>
<dbReference type="NCBIfam" id="TIGR01788">
    <property type="entry name" value="Glu-decarb-GAD"/>
    <property type="match status" value="1"/>
</dbReference>
<proteinExistence type="inferred from homology"/>
<comment type="cofactor">
    <cofactor evidence="1 7 8">
        <name>pyridoxal 5'-phosphate</name>
        <dbReference type="ChEBI" id="CHEBI:597326"/>
    </cofactor>
</comment>
<reference evidence="11 12" key="1">
    <citation type="submission" date="2012-04" db="EMBL/GenBank/DDBJ databases">
        <authorList>
            <person name="Genoscope - CEA"/>
        </authorList>
    </citation>
    <scope>NUCLEOTIDE SEQUENCE [LARGE SCALE GENOMIC DNA]</scope>
    <source>
        <strain evidence="11 12">9432</strain>
    </source>
</reference>
<evidence type="ECO:0000256" key="5">
    <source>
        <dbReference type="ARBA" id="ARBA00023239"/>
    </source>
</evidence>
<evidence type="ECO:0000256" key="3">
    <source>
        <dbReference type="ARBA" id="ARBA00012421"/>
    </source>
</evidence>
<dbReference type="RefSeq" id="WP_002754664.1">
    <property type="nucleotide sequence ID" value="NZ_HE972573.1"/>
</dbReference>
<keyword evidence="10" id="KW-0812">Transmembrane</keyword>
<name>A0A822L951_MICAE</name>
<feature type="transmembrane region" description="Helical" evidence="10">
    <location>
        <begin position="255"/>
        <end position="277"/>
    </location>
</feature>
<keyword evidence="9" id="KW-0210">Decarboxylase</keyword>
<keyword evidence="10" id="KW-0472">Membrane</keyword>
<comment type="catalytic activity">
    <reaction evidence="6 9">
        <text>L-glutamate + H(+) = 4-aminobutanoate + CO2</text>
        <dbReference type="Rhea" id="RHEA:17785"/>
        <dbReference type="ChEBI" id="CHEBI:15378"/>
        <dbReference type="ChEBI" id="CHEBI:16526"/>
        <dbReference type="ChEBI" id="CHEBI:29985"/>
        <dbReference type="ChEBI" id="CHEBI:59888"/>
        <dbReference type="EC" id="4.1.1.15"/>
    </reaction>
</comment>
<dbReference type="Proteomes" id="UP000005806">
    <property type="component" value="Unassembled WGS sequence"/>
</dbReference>
<dbReference type="GO" id="GO:0004351">
    <property type="term" value="F:glutamate decarboxylase activity"/>
    <property type="evidence" value="ECO:0007669"/>
    <property type="project" value="UniProtKB-EC"/>
</dbReference>
<dbReference type="InterPro" id="IPR002129">
    <property type="entry name" value="PyrdxlP-dep_de-COase"/>
</dbReference>
<dbReference type="GO" id="GO:0030170">
    <property type="term" value="F:pyridoxal phosphate binding"/>
    <property type="evidence" value="ECO:0007669"/>
    <property type="project" value="InterPro"/>
</dbReference>
<dbReference type="Gene3D" id="3.40.640.10">
    <property type="entry name" value="Type I PLP-dependent aspartate aminotransferase-like (Major domain)"/>
    <property type="match status" value="1"/>
</dbReference>
<dbReference type="SUPFAM" id="SSF53383">
    <property type="entry name" value="PLP-dependent transferases"/>
    <property type="match status" value="2"/>
</dbReference>
<gene>
    <name evidence="11" type="primary">GAD</name>
    <name evidence="11" type="ORF">MICCA_2740010</name>
</gene>
<evidence type="ECO:0000313" key="12">
    <source>
        <dbReference type="Proteomes" id="UP000005806"/>
    </source>
</evidence>
<dbReference type="PANTHER" id="PTHR43321">
    <property type="entry name" value="GLUTAMATE DECARBOXYLASE"/>
    <property type="match status" value="1"/>
</dbReference>
<keyword evidence="10" id="KW-1133">Transmembrane helix</keyword>
<organism evidence="11 12">
    <name type="scientific">Microcystis aeruginosa PCC 9432</name>
    <dbReference type="NCBI Taxonomy" id="1160280"/>
    <lineage>
        <taxon>Bacteria</taxon>
        <taxon>Bacillati</taxon>
        <taxon>Cyanobacteriota</taxon>
        <taxon>Cyanophyceae</taxon>
        <taxon>Oscillatoriophycideae</taxon>
        <taxon>Chroococcales</taxon>
        <taxon>Microcystaceae</taxon>
        <taxon>Microcystis</taxon>
    </lineage>
</organism>